<organism evidence="2 3">
    <name type="scientific">Sphingobium yanoikuyae</name>
    <name type="common">Sphingomonas yanoikuyae</name>
    <dbReference type="NCBI Taxonomy" id="13690"/>
    <lineage>
        <taxon>Bacteria</taxon>
        <taxon>Pseudomonadati</taxon>
        <taxon>Pseudomonadota</taxon>
        <taxon>Alphaproteobacteria</taxon>
        <taxon>Sphingomonadales</taxon>
        <taxon>Sphingomonadaceae</taxon>
        <taxon>Sphingobium</taxon>
    </lineage>
</organism>
<evidence type="ECO:0000313" key="3">
    <source>
        <dbReference type="Proteomes" id="UP000219422"/>
    </source>
</evidence>
<sequence>MQQDYWQMIEPFWEAIKVNENGEAYLASVADIPTALVQLHATHLAQSEICNGGFAQFFQNYGGVLAPEAAAGFAAMGMASTAKILAEASQMLGTPYPRDWRTRHTQLDAIPVEKFDRPDSQFYDLIETEADGFQRAANRFAQKWRQQGPA</sequence>
<evidence type="ECO:0000259" key="1">
    <source>
        <dbReference type="Pfam" id="PF14300"/>
    </source>
</evidence>
<dbReference type="GeneID" id="57778079"/>
<dbReference type="KEGG" id="sya:A6768_14665"/>
<gene>
    <name evidence="2" type="ORF">A6768_14665</name>
</gene>
<dbReference type="EMBL" id="CP023741">
    <property type="protein sequence ID" value="ATI81101.1"/>
    <property type="molecule type" value="Genomic_DNA"/>
</dbReference>
<evidence type="ECO:0000313" key="2">
    <source>
        <dbReference type="EMBL" id="ATI81101.1"/>
    </source>
</evidence>
<dbReference type="Proteomes" id="UP000219422">
    <property type="component" value="Chromosome"/>
</dbReference>
<name>A0A291N1F9_SPHYA</name>
<dbReference type="Gene3D" id="1.20.1420.60">
    <property type="match status" value="1"/>
</dbReference>
<dbReference type="Pfam" id="PF14300">
    <property type="entry name" value="DMP19"/>
    <property type="match status" value="1"/>
</dbReference>
<reference evidence="2 3" key="1">
    <citation type="submission" date="2017-10" db="EMBL/GenBank/DDBJ databases">
        <title>Sphingobium yanoikuyae S72.</title>
        <authorList>
            <person name="Sanchez E."/>
            <person name="Bustos P."/>
            <person name="Mendoza P."/>
            <person name="Guo X."/>
            <person name="Mendoza A."/>
        </authorList>
    </citation>
    <scope>NUCLEOTIDE SEQUENCE [LARGE SCALE GENOMIC DNA]</scope>
    <source>
        <strain evidence="2 3">S72</strain>
    </source>
</reference>
<accession>A0A291N1F9</accession>
<protein>
    <recommendedName>
        <fullName evidence="1">DNA mimic protein DMP19 C-terminal domain-containing protein</fullName>
    </recommendedName>
</protein>
<feature type="domain" description="DNA mimic protein DMP19 C-terminal" evidence="1">
    <location>
        <begin position="31"/>
        <end position="134"/>
    </location>
</feature>
<dbReference type="RefSeq" id="WP_097384155.1">
    <property type="nucleotide sequence ID" value="NZ_CP023741.1"/>
</dbReference>
<dbReference type="InterPro" id="IPR025402">
    <property type="entry name" value="DMP19_C"/>
</dbReference>
<dbReference type="AlphaFoldDB" id="A0A291N1F9"/>
<proteinExistence type="predicted"/>